<sequence>MLSELNYKRIILAILLVIISAGLIFGIVWLIFLRPGSNIGEEPGEITSTGGTLPGTGLGAGGNLVGQLGGRLPGEDLTGSIGGIDQGRAPARAEISEVASGSFTKANILNDESVKGVKKNKEADSFNYLSAEDNKFYRISSEGGEKILLSAETFPFVDKVTWSPDGDKVVLQYPDGAAVSYDFTTNQKTTLPTGLEGPSFDQSANNIAYKFISSREEDNWLVVTDADSNQSRAVEAIGDQGDKVQVDWSPNNQVVALYRKSVGLEKEEIFFIGLNDENYKSLTVEGSNFIGVWSPEGDKILYSVISSENNYNPILWIVDAEGDNIGNNNFIFGLVTWADKCTFNNDGKTVYCAVPVSLTAAAGMYSEIANDSPDVFYQINLDTGVSKLIAYPVLSENLEKFQVKQLFVSGDNSKLFFWDNFTDKIYYLRLK</sequence>
<proteinExistence type="predicted"/>
<name>A0A0G1BWK0_9BACT</name>
<keyword evidence="1" id="KW-0812">Transmembrane</keyword>
<reference evidence="2 3" key="1">
    <citation type="journal article" date="2015" name="Nature">
        <title>rRNA introns, odd ribosomes, and small enigmatic genomes across a large radiation of phyla.</title>
        <authorList>
            <person name="Brown C.T."/>
            <person name="Hug L.A."/>
            <person name="Thomas B.C."/>
            <person name="Sharon I."/>
            <person name="Castelle C.J."/>
            <person name="Singh A."/>
            <person name="Wilkins M.J."/>
            <person name="Williams K.H."/>
            <person name="Banfield J.F."/>
        </authorList>
    </citation>
    <scope>NUCLEOTIDE SEQUENCE [LARGE SCALE GENOMIC DNA]</scope>
</reference>
<keyword evidence="1" id="KW-1133">Transmembrane helix</keyword>
<dbReference type="EMBL" id="LCCW01000023">
    <property type="protein sequence ID" value="KKS41823.1"/>
    <property type="molecule type" value="Genomic_DNA"/>
</dbReference>
<dbReference type="AlphaFoldDB" id="A0A0G1BWK0"/>
<comment type="caution">
    <text evidence="2">The sequence shown here is derived from an EMBL/GenBank/DDBJ whole genome shotgun (WGS) entry which is preliminary data.</text>
</comment>
<accession>A0A0G1BWK0</accession>
<dbReference type="Gene3D" id="2.120.10.30">
    <property type="entry name" value="TolB, C-terminal domain"/>
    <property type="match status" value="1"/>
</dbReference>
<gene>
    <name evidence="2" type="ORF">UV02_C0023G0008</name>
</gene>
<protein>
    <submittedName>
        <fullName evidence="2">Uncharacterized protein</fullName>
    </submittedName>
</protein>
<keyword evidence="1" id="KW-0472">Membrane</keyword>
<organism evidence="2 3">
    <name type="scientific">Candidatus Kuenenbacteria bacterium GW2011_GWA2_42_15</name>
    <dbReference type="NCBI Taxonomy" id="1618677"/>
    <lineage>
        <taxon>Bacteria</taxon>
        <taxon>Candidatus Kueneniibacteriota</taxon>
    </lineage>
</organism>
<feature type="transmembrane region" description="Helical" evidence="1">
    <location>
        <begin position="12"/>
        <end position="32"/>
    </location>
</feature>
<evidence type="ECO:0000313" key="2">
    <source>
        <dbReference type="EMBL" id="KKS41823.1"/>
    </source>
</evidence>
<dbReference type="SUPFAM" id="SSF82171">
    <property type="entry name" value="DPP6 N-terminal domain-like"/>
    <property type="match status" value="1"/>
</dbReference>
<dbReference type="Proteomes" id="UP000034516">
    <property type="component" value="Unassembled WGS sequence"/>
</dbReference>
<evidence type="ECO:0000256" key="1">
    <source>
        <dbReference type="SAM" id="Phobius"/>
    </source>
</evidence>
<dbReference type="InterPro" id="IPR011042">
    <property type="entry name" value="6-blade_b-propeller_TolB-like"/>
</dbReference>
<evidence type="ECO:0000313" key="3">
    <source>
        <dbReference type="Proteomes" id="UP000034516"/>
    </source>
</evidence>